<protein>
    <submittedName>
        <fullName evidence="1">Uncharacterized protein</fullName>
    </submittedName>
</protein>
<accession>A0A3A2ZH93</accession>
<dbReference type="Proteomes" id="UP000266188">
    <property type="component" value="Unassembled WGS sequence"/>
</dbReference>
<evidence type="ECO:0000313" key="2">
    <source>
        <dbReference type="Proteomes" id="UP000266188"/>
    </source>
</evidence>
<comment type="caution">
    <text evidence="1">The sequence shown here is derived from an EMBL/GenBank/DDBJ whole genome shotgun (WGS) entry which is preliminary data.</text>
</comment>
<organism evidence="1 2">
    <name type="scientific">Aspergillus sclerotialis</name>
    <dbReference type="NCBI Taxonomy" id="2070753"/>
    <lineage>
        <taxon>Eukaryota</taxon>
        <taxon>Fungi</taxon>
        <taxon>Dikarya</taxon>
        <taxon>Ascomycota</taxon>
        <taxon>Pezizomycotina</taxon>
        <taxon>Eurotiomycetes</taxon>
        <taxon>Eurotiomycetidae</taxon>
        <taxon>Eurotiales</taxon>
        <taxon>Aspergillaceae</taxon>
        <taxon>Aspergillus</taxon>
        <taxon>Aspergillus subgen. Polypaecilum</taxon>
    </lineage>
</organism>
<evidence type="ECO:0000313" key="1">
    <source>
        <dbReference type="EMBL" id="RJE22386.1"/>
    </source>
</evidence>
<gene>
    <name evidence="1" type="ORF">PHISCL_05289</name>
</gene>
<name>A0A3A2ZH93_9EURO</name>
<reference evidence="2" key="1">
    <citation type="submission" date="2017-02" db="EMBL/GenBank/DDBJ databases">
        <authorList>
            <person name="Tafer H."/>
            <person name="Lopandic K."/>
        </authorList>
    </citation>
    <scope>NUCLEOTIDE SEQUENCE [LARGE SCALE GENOMIC DNA]</scope>
    <source>
        <strain evidence="2">CBS 366.77</strain>
    </source>
</reference>
<dbReference type="AlphaFoldDB" id="A0A3A2ZH93"/>
<proteinExistence type="predicted"/>
<keyword evidence="2" id="KW-1185">Reference proteome</keyword>
<dbReference type="EMBL" id="MVGC01000171">
    <property type="protein sequence ID" value="RJE22386.1"/>
    <property type="molecule type" value="Genomic_DNA"/>
</dbReference>
<sequence>MPEPVTLTETDPSALPSDLKTATGQIHSTGPNAETASFTINGRTHIFDLHFNRPIPRFDISNATLKYRSEDDLKGRNIAFNGSVINPEDEPWQKDKFEANLANGSVLEGKLDKAWNQARTVYGVGNWSENVSDVGDVEMHESESEWGV</sequence>